<keyword evidence="13" id="KW-1185">Reference proteome</keyword>
<keyword evidence="6 10" id="KW-1133">Transmembrane helix</keyword>
<evidence type="ECO:0000256" key="4">
    <source>
        <dbReference type="ARBA" id="ARBA00022517"/>
    </source>
</evidence>
<dbReference type="Gene3D" id="1.10.287.4070">
    <property type="match status" value="1"/>
</dbReference>
<dbReference type="InterPro" id="IPR002687">
    <property type="entry name" value="Nop_dom"/>
</dbReference>
<gene>
    <name evidence="12" type="ORF">NMOB1V02_LOCUS2682</name>
</gene>
<evidence type="ECO:0000256" key="7">
    <source>
        <dbReference type="ARBA" id="ARBA00023136"/>
    </source>
</evidence>
<feature type="compositionally biased region" description="Acidic residues" evidence="9">
    <location>
        <begin position="678"/>
        <end position="691"/>
    </location>
</feature>
<evidence type="ECO:0000256" key="3">
    <source>
        <dbReference type="ARBA" id="ARBA00009211"/>
    </source>
</evidence>
<dbReference type="SMART" id="SM00931">
    <property type="entry name" value="NOSIC"/>
    <property type="match status" value="1"/>
</dbReference>
<dbReference type="FunFam" id="1.10.246.90:FF:000005">
    <property type="entry name" value="Nucleolar protein 5, putative"/>
    <property type="match status" value="1"/>
</dbReference>
<dbReference type="Pfam" id="PF08156">
    <property type="entry name" value="NOP5NT"/>
    <property type="match status" value="1"/>
</dbReference>
<feature type="transmembrane region" description="Helical" evidence="10">
    <location>
        <begin position="101"/>
        <end position="119"/>
    </location>
</feature>
<evidence type="ECO:0000313" key="13">
    <source>
        <dbReference type="Proteomes" id="UP000678499"/>
    </source>
</evidence>
<dbReference type="GO" id="GO:0042254">
    <property type="term" value="P:ribosome biogenesis"/>
    <property type="evidence" value="ECO:0007669"/>
    <property type="project" value="UniProtKB-KW"/>
</dbReference>
<dbReference type="Pfam" id="PF01798">
    <property type="entry name" value="Nop"/>
    <property type="match status" value="1"/>
</dbReference>
<dbReference type="GO" id="GO:0032040">
    <property type="term" value="C:small-subunit processome"/>
    <property type="evidence" value="ECO:0007669"/>
    <property type="project" value="InterPro"/>
</dbReference>
<organism evidence="12">
    <name type="scientific">Notodromas monacha</name>
    <dbReference type="NCBI Taxonomy" id="399045"/>
    <lineage>
        <taxon>Eukaryota</taxon>
        <taxon>Metazoa</taxon>
        <taxon>Ecdysozoa</taxon>
        <taxon>Arthropoda</taxon>
        <taxon>Crustacea</taxon>
        <taxon>Oligostraca</taxon>
        <taxon>Ostracoda</taxon>
        <taxon>Podocopa</taxon>
        <taxon>Podocopida</taxon>
        <taxon>Cypridocopina</taxon>
        <taxon>Cypridoidea</taxon>
        <taxon>Cyprididae</taxon>
        <taxon>Notodromas</taxon>
    </lineage>
</organism>
<dbReference type="Pfam" id="PF06271">
    <property type="entry name" value="RDD"/>
    <property type="match status" value="1"/>
</dbReference>
<keyword evidence="7 10" id="KW-0472">Membrane</keyword>
<dbReference type="PANTHER" id="PTHR10894">
    <property type="entry name" value="NUCLEOLAR PROTEIN 5 NUCLEOLAR PROTEIN NOP5 NOP58"/>
    <property type="match status" value="1"/>
</dbReference>
<comment type="similarity">
    <text evidence="3">Belongs to the NOP5/NOP56 family.</text>
</comment>
<evidence type="ECO:0000256" key="9">
    <source>
        <dbReference type="SAM" id="MobiDB-lite"/>
    </source>
</evidence>
<dbReference type="PROSITE" id="PS51358">
    <property type="entry name" value="NOP"/>
    <property type="match status" value="1"/>
</dbReference>
<dbReference type="InterPro" id="IPR010432">
    <property type="entry name" value="RDD"/>
</dbReference>
<feature type="region of interest" description="Disordered" evidence="9">
    <location>
        <begin position="38"/>
        <end position="71"/>
    </location>
</feature>
<keyword evidence="8" id="KW-0539">Nucleus</keyword>
<keyword evidence="4" id="KW-0690">Ribosome biogenesis</keyword>
<feature type="compositionally biased region" description="Basic and acidic residues" evidence="9">
    <location>
        <begin position="45"/>
        <end position="54"/>
    </location>
</feature>
<dbReference type="PANTHER" id="PTHR10894:SF1">
    <property type="entry name" value="NUCLEOLAR PROTEIN 58"/>
    <property type="match status" value="1"/>
</dbReference>
<dbReference type="OrthoDB" id="6780543at2759"/>
<dbReference type="InterPro" id="IPR045056">
    <property type="entry name" value="Nop56/Nop58"/>
</dbReference>
<evidence type="ECO:0000259" key="11">
    <source>
        <dbReference type="PROSITE" id="PS51358"/>
    </source>
</evidence>
<sequence>MEPKSEKVLSAAEYAEQVREWMSFYYVVNHQLRAQVTRTSTYPEEPSRTTEAERPSTPNVTTDEQPARPGDFKTVSSSGYVWDQGVLFGIAPFWKRICAEFVDFIILLVIKFFITYIAIDHYDMIVMDGLLDFSDLSAYVDLLELAGNEPGVMGAGLRTMIEVSTEVVLLEMIHRLAVCFYEGLWIWSSCQATPGKMLFGLKVVSCDWVVPAGEDAAVVFPAKGLSLLRSLSRGAVKNVALAFFLPITFSLFYMQYNRTAYDHLVNAIVVQHVEDPVDIFPFFTNFRRMLRRNPFFRLESCGKMLLLFETPVGYAFFKILDEKKLKQADNVWSELHEAFQTPEGASSVSQAESLTGIPRKEYAAMALGLAHSLSRYKLKFSPDKVDVMIVQAISVLEDLDKELNNYVMRCKEWYGWHFPELTKIVTDNIAYVRLIKKMGERSNAADMDFSDIIPEDVEQQVKATAEISMGTELSEEDQLNIGKLCDTVLEVTEYRAELYDYLKNRMLAIAPNLTALLGELVGARLISKAGSLLNLAKHPASTVQILGAEKALFRALKTRHDTPKYGLIYHAQLVSSSSAKLRGKISRMLAAKAALAIRVDALGEDPTPSADVGITHRATLELRIASLEQGKSGRFIASGRKFAKHVPKSEAKVFPAAADSTLPTESRKKKKIKKEENIKEEEEAMEEDQDQAVEQNGKKKKKSKAPEDDEEVQESSPKKKKKKSQAMEVEEQEPEQPVKKKKKKSVVKEEVE</sequence>
<dbReference type="EMBL" id="CAJPEX010000312">
    <property type="protein sequence ID" value="CAG0915016.1"/>
    <property type="molecule type" value="Genomic_DNA"/>
</dbReference>
<dbReference type="AlphaFoldDB" id="A0A7R9BGE9"/>
<keyword evidence="5 10" id="KW-0812">Transmembrane</keyword>
<evidence type="ECO:0000313" key="12">
    <source>
        <dbReference type="EMBL" id="CAD7274864.1"/>
    </source>
</evidence>
<reference evidence="12" key="1">
    <citation type="submission" date="2020-11" db="EMBL/GenBank/DDBJ databases">
        <authorList>
            <person name="Tran Van P."/>
        </authorList>
    </citation>
    <scope>NUCLEOTIDE SEQUENCE</scope>
</reference>
<dbReference type="FunFam" id="1.10.287.4070:FF:000001">
    <property type="entry name" value="Probable Nucleolar protein 58"/>
    <property type="match status" value="1"/>
</dbReference>
<evidence type="ECO:0000256" key="5">
    <source>
        <dbReference type="ARBA" id="ARBA00022692"/>
    </source>
</evidence>
<evidence type="ECO:0000256" key="1">
    <source>
        <dbReference type="ARBA" id="ARBA00004141"/>
    </source>
</evidence>
<feature type="domain" description="Nop" evidence="11">
    <location>
        <begin position="509"/>
        <end position="629"/>
    </location>
</feature>
<accession>A0A7R9BGE9</accession>
<dbReference type="InterPro" id="IPR042239">
    <property type="entry name" value="Nop_C"/>
</dbReference>
<evidence type="ECO:0000256" key="10">
    <source>
        <dbReference type="SAM" id="Phobius"/>
    </source>
</evidence>
<dbReference type="InterPro" id="IPR012974">
    <property type="entry name" value="NOP58/56_N"/>
</dbReference>
<dbReference type="GO" id="GO:0031428">
    <property type="term" value="C:box C/D methylation guide snoRNP complex"/>
    <property type="evidence" value="ECO:0007669"/>
    <property type="project" value="InterPro"/>
</dbReference>
<evidence type="ECO:0000256" key="2">
    <source>
        <dbReference type="ARBA" id="ARBA00004604"/>
    </source>
</evidence>
<name>A0A7R9BGE9_9CRUS</name>
<dbReference type="GO" id="GO:0030515">
    <property type="term" value="F:snoRNA binding"/>
    <property type="evidence" value="ECO:0007669"/>
    <property type="project" value="InterPro"/>
</dbReference>
<dbReference type="EMBL" id="OA882349">
    <property type="protein sequence ID" value="CAD7274864.1"/>
    <property type="molecule type" value="Genomic_DNA"/>
</dbReference>
<feature type="region of interest" description="Disordered" evidence="9">
    <location>
        <begin position="654"/>
        <end position="752"/>
    </location>
</feature>
<dbReference type="InterPro" id="IPR012976">
    <property type="entry name" value="NOSIC"/>
</dbReference>
<dbReference type="InterPro" id="IPR036070">
    <property type="entry name" value="Nop_dom_sf"/>
</dbReference>
<evidence type="ECO:0000256" key="6">
    <source>
        <dbReference type="ARBA" id="ARBA00022989"/>
    </source>
</evidence>
<dbReference type="Proteomes" id="UP000678499">
    <property type="component" value="Unassembled WGS sequence"/>
</dbReference>
<dbReference type="GO" id="GO:0016020">
    <property type="term" value="C:membrane"/>
    <property type="evidence" value="ECO:0007669"/>
    <property type="project" value="UniProtKB-SubCell"/>
</dbReference>
<proteinExistence type="inferred from homology"/>
<comment type="subcellular location">
    <subcellularLocation>
        <location evidence="1">Membrane</location>
        <topology evidence="1">Multi-pass membrane protein</topology>
    </subcellularLocation>
    <subcellularLocation>
        <location evidence="2">Nucleus</location>
        <location evidence="2">Nucleolus</location>
    </subcellularLocation>
</comment>
<dbReference type="Gene3D" id="1.10.246.90">
    <property type="entry name" value="Nop domain"/>
    <property type="match status" value="1"/>
</dbReference>
<evidence type="ECO:0000256" key="8">
    <source>
        <dbReference type="ARBA" id="ARBA00023242"/>
    </source>
</evidence>
<dbReference type="SUPFAM" id="SSF89124">
    <property type="entry name" value="Nop domain"/>
    <property type="match status" value="1"/>
</dbReference>
<protein>
    <recommendedName>
        <fullName evidence="11">Nop domain-containing protein</fullName>
    </recommendedName>
</protein>